<dbReference type="InterPro" id="IPR036291">
    <property type="entry name" value="NAD(P)-bd_dom_sf"/>
</dbReference>
<evidence type="ECO:0000256" key="1">
    <source>
        <dbReference type="ARBA" id="ARBA00006484"/>
    </source>
</evidence>
<dbReference type="Proteomes" id="UP000195141">
    <property type="component" value="Chromosome"/>
</dbReference>
<dbReference type="Pfam" id="PF00106">
    <property type="entry name" value="adh_short"/>
    <property type="match status" value="1"/>
</dbReference>
<evidence type="ECO:0000313" key="3">
    <source>
        <dbReference type="EMBL" id="WYJ89794.1"/>
    </source>
</evidence>
<reference evidence="3" key="1">
    <citation type="submission" date="2017-05" db="EMBL/GenBank/DDBJ databases">
        <authorList>
            <consortium name="The Broad Institute Genomics Platform"/>
            <consortium name="The Broad Institute Genomic Center for Infectious Diseases"/>
            <person name="Earl A."/>
            <person name="Manson A."/>
            <person name="Schwartman J."/>
            <person name="Gilmore M."/>
            <person name="Abouelleil A."/>
            <person name="Cao P."/>
            <person name="Chapman S."/>
            <person name="Cusick C."/>
            <person name="Shea T."/>
            <person name="Young S."/>
            <person name="Neafsey D."/>
            <person name="Nusbaum C."/>
            <person name="Birren B."/>
        </authorList>
    </citation>
    <scope>NUCLEOTIDE SEQUENCE</scope>
    <source>
        <strain evidence="3">9E7_DIV0242</strain>
    </source>
</reference>
<keyword evidence="4" id="KW-1185">Reference proteome</keyword>
<gene>
    <name evidence="3" type="ORF">A5888_001519</name>
</gene>
<reference evidence="3" key="2">
    <citation type="submission" date="2024-03" db="EMBL/GenBank/DDBJ databases">
        <title>The Genome Sequence of Enterococcus sp. DIV0242b.</title>
        <authorList>
            <consortium name="The Broad Institute Genomics Platform"/>
            <consortium name="The Broad Institute Microbial Omics Core"/>
            <consortium name="The Broad Institute Genomic Center for Infectious Diseases"/>
            <person name="Earl A."/>
            <person name="Manson A."/>
            <person name="Gilmore M."/>
            <person name="Schwartman J."/>
            <person name="Shea T."/>
            <person name="Abouelleil A."/>
            <person name="Cao P."/>
            <person name="Chapman S."/>
            <person name="Cusick C."/>
            <person name="Young S."/>
            <person name="Neafsey D."/>
            <person name="Nusbaum C."/>
            <person name="Birren B."/>
        </authorList>
    </citation>
    <scope>NUCLEOTIDE SEQUENCE</scope>
    <source>
        <strain evidence="3">9E7_DIV0242</strain>
    </source>
</reference>
<dbReference type="PANTHER" id="PTHR24320">
    <property type="entry name" value="RETINOL DEHYDROGENASE"/>
    <property type="match status" value="1"/>
</dbReference>
<organism evidence="3 4">
    <name type="scientific">Candidatus Enterococcus clewellii</name>
    <dbReference type="NCBI Taxonomy" id="1834193"/>
    <lineage>
        <taxon>Bacteria</taxon>
        <taxon>Bacillati</taxon>
        <taxon>Bacillota</taxon>
        <taxon>Bacilli</taxon>
        <taxon>Lactobacillales</taxon>
        <taxon>Enterococcaceae</taxon>
        <taxon>Enterococcus</taxon>
    </lineage>
</organism>
<dbReference type="Gene3D" id="3.40.50.720">
    <property type="entry name" value="NAD(P)-binding Rossmann-like Domain"/>
    <property type="match status" value="1"/>
</dbReference>
<dbReference type="AlphaFoldDB" id="A0AAQ3VTG0"/>
<dbReference type="GO" id="GO:0016491">
    <property type="term" value="F:oxidoreductase activity"/>
    <property type="evidence" value="ECO:0007669"/>
    <property type="project" value="UniProtKB-KW"/>
</dbReference>
<dbReference type="InterPro" id="IPR002347">
    <property type="entry name" value="SDR_fam"/>
</dbReference>
<dbReference type="NCBIfam" id="NF004513">
    <property type="entry name" value="PRK05854.1"/>
    <property type="match status" value="1"/>
</dbReference>
<evidence type="ECO:0000256" key="2">
    <source>
        <dbReference type="ARBA" id="ARBA00023002"/>
    </source>
</evidence>
<dbReference type="PRINTS" id="PR00081">
    <property type="entry name" value="GDHRDH"/>
</dbReference>
<dbReference type="EMBL" id="CP147247">
    <property type="protein sequence ID" value="WYJ89794.1"/>
    <property type="molecule type" value="Genomic_DNA"/>
</dbReference>
<dbReference type="RefSeq" id="WP_339102029.1">
    <property type="nucleotide sequence ID" value="NZ_CP147247.1"/>
</dbReference>
<dbReference type="CDD" id="cd05327">
    <property type="entry name" value="retinol-DH_like_SDR_c_like"/>
    <property type="match status" value="1"/>
</dbReference>
<keyword evidence="2" id="KW-0560">Oxidoreductase</keyword>
<accession>A0AAQ3VTG0</accession>
<name>A0AAQ3VTG0_9ENTE</name>
<dbReference type="SUPFAM" id="SSF51735">
    <property type="entry name" value="NAD(P)-binding Rossmann-fold domains"/>
    <property type="match status" value="1"/>
</dbReference>
<dbReference type="PANTHER" id="PTHR24320:SF148">
    <property type="entry name" value="NAD(P)-BINDING ROSSMANN-FOLD SUPERFAMILY PROTEIN"/>
    <property type="match status" value="1"/>
</dbReference>
<sequence>MNEKRNDKKRWTEKEIGSQVGKNIVVTGTGGLGYEAAISLAGAGATVIIAGRNVDKGKSAVQSIKNKYPHAKIDFQRIDLADLSSIENFGKVLASKIKKLDILINNAGVMATPDRRVTKDNFELQLGTNYLGHFALTAHLLPLLRKAQNARVVTVSSMAHRSGKIHFDDLQLEHHYNPDVAYSQSKLACLLFAFELHKRSIASNWGITSIGVHPGGVATELIENGPGKTFYTRLIYHTLQMPSQGVRASLLAATSPEVRSGAFYGPTKLMEIYGYPKLVKPAKQALDANVSAKLWELSCQLVHVDLKEKYTSGKRK</sequence>
<comment type="similarity">
    <text evidence="1">Belongs to the short-chain dehydrogenases/reductases (SDR) family.</text>
</comment>
<evidence type="ECO:0000313" key="4">
    <source>
        <dbReference type="Proteomes" id="UP000195141"/>
    </source>
</evidence>
<dbReference type="NCBIfam" id="NF004846">
    <property type="entry name" value="PRK06197.1"/>
    <property type="match status" value="1"/>
</dbReference>
<protein>
    <recommendedName>
        <fullName evidence="5">Short chain dehydrogenase</fullName>
    </recommendedName>
</protein>
<evidence type="ECO:0008006" key="5">
    <source>
        <dbReference type="Google" id="ProtNLM"/>
    </source>
</evidence>
<proteinExistence type="inferred from homology"/>